<dbReference type="SUPFAM" id="SSF103473">
    <property type="entry name" value="MFS general substrate transporter"/>
    <property type="match status" value="1"/>
</dbReference>
<keyword evidence="5" id="KW-1185">Reference proteome</keyword>
<proteinExistence type="inferred from homology"/>
<evidence type="ECO:0000256" key="3">
    <source>
        <dbReference type="SAM" id="Phobius"/>
    </source>
</evidence>
<dbReference type="Gene3D" id="1.20.1250.20">
    <property type="entry name" value="MFS general substrate transporter like domains"/>
    <property type="match status" value="1"/>
</dbReference>
<evidence type="ECO:0000313" key="4">
    <source>
        <dbReference type="EMBL" id="ROW17654.1"/>
    </source>
</evidence>
<dbReference type="InterPro" id="IPR050327">
    <property type="entry name" value="Proton-linked_MCT"/>
</dbReference>
<feature type="transmembrane region" description="Helical" evidence="3">
    <location>
        <begin position="100"/>
        <end position="121"/>
    </location>
</feature>
<feature type="transmembrane region" description="Helical" evidence="3">
    <location>
        <begin position="77"/>
        <end position="94"/>
    </location>
</feature>
<dbReference type="GO" id="GO:0016020">
    <property type="term" value="C:membrane"/>
    <property type="evidence" value="ECO:0007669"/>
    <property type="project" value="UniProtKB-SubCell"/>
</dbReference>
<dbReference type="InterPro" id="IPR036259">
    <property type="entry name" value="MFS_trans_sf"/>
</dbReference>
<dbReference type="PANTHER" id="PTHR11360:SF287">
    <property type="entry name" value="MFS MONOCARBOXYLATE TRANSPORTER"/>
    <property type="match status" value="1"/>
</dbReference>
<dbReference type="EMBL" id="LKEB01000002">
    <property type="protein sequence ID" value="ROW17654.1"/>
    <property type="molecule type" value="Genomic_DNA"/>
</dbReference>
<dbReference type="PANTHER" id="PTHR11360">
    <property type="entry name" value="MONOCARBOXYLATE TRANSPORTER"/>
    <property type="match status" value="1"/>
</dbReference>
<evidence type="ECO:0000256" key="1">
    <source>
        <dbReference type="ARBA" id="ARBA00004141"/>
    </source>
</evidence>
<dbReference type="GO" id="GO:0022857">
    <property type="term" value="F:transmembrane transporter activity"/>
    <property type="evidence" value="ECO:0007669"/>
    <property type="project" value="InterPro"/>
</dbReference>
<keyword evidence="3" id="KW-1133">Transmembrane helix</keyword>
<gene>
    <name evidence="4" type="ORF">VPNG_00956</name>
</gene>
<protein>
    <recommendedName>
        <fullName evidence="6">Major facilitator superfamily (MFS) profile domain-containing protein</fullName>
    </recommendedName>
</protein>
<dbReference type="InterPro" id="IPR011701">
    <property type="entry name" value="MFS"/>
</dbReference>
<accession>A0A423XMG8</accession>
<comment type="similarity">
    <text evidence="2">Belongs to the major facilitator superfamily. Monocarboxylate porter (TC 2.A.1.13) family.</text>
</comment>
<dbReference type="OrthoDB" id="2213137at2759"/>
<name>A0A423XMG8_9PEZI</name>
<keyword evidence="3" id="KW-0812">Transmembrane</keyword>
<feature type="transmembrane region" description="Helical" evidence="3">
    <location>
        <begin position="141"/>
        <end position="162"/>
    </location>
</feature>
<dbReference type="InParanoid" id="A0A423XMG8"/>
<dbReference type="Pfam" id="PF07690">
    <property type="entry name" value="MFS_1"/>
    <property type="match status" value="1"/>
</dbReference>
<dbReference type="Proteomes" id="UP000285146">
    <property type="component" value="Unassembled WGS sequence"/>
</dbReference>
<feature type="transmembrane region" description="Helical" evidence="3">
    <location>
        <begin position="182"/>
        <end position="206"/>
    </location>
</feature>
<evidence type="ECO:0008006" key="6">
    <source>
        <dbReference type="Google" id="ProtNLM"/>
    </source>
</evidence>
<dbReference type="AlphaFoldDB" id="A0A423XMG8"/>
<keyword evidence="3" id="KW-0472">Membrane</keyword>
<feature type="transmembrane region" description="Helical" evidence="3">
    <location>
        <begin position="43"/>
        <end position="65"/>
    </location>
</feature>
<feature type="transmembrane region" description="Helical" evidence="3">
    <location>
        <begin position="12"/>
        <end position="31"/>
    </location>
</feature>
<evidence type="ECO:0000313" key="5">
    <source>
        <dbReference type="Proteomes" id="UP000285146"/>
    </source>
</evidence>
<evidence type="ECO:0000256" key="2">
    <source>
        <dbReference type="ARBA" id="ARBA00006727"/>
    </source>
</evidence>
<sequence length="341" mass="36353">MSRRFPILLRRVALILGTMTVCLALLTSAFANKVWHLFLTQGILYGVRASVVNTVTIQFLNEWFIERKGLAFGIQKSGAGMGGIILPVLMTWGLEKYGHRTMLIAWFVAVAVLSLPAIYFLRGRIAPQPPQLRRAGGLGDFHFVATPVFILLQAGNIFQALGNFLPGIHLPSFARDFGASSLGSAGMLSLYNAATVIGSVSTGWLVDRYHVSVSLLLLSLGAASAVFLSWGLAGGFAGGWNSTWVGIGLEVQRRSPRADLTVLWGFAAAARGVGSIASGPISEELVGNAPGGSAGWPRSYGTVYGILIMFTGGMLALGGVGSALRVYELVRRRVMERGHTS</sequence>
<reference evidence="4 5" key="1">
    <citation type="submission" date="2015-09" db="EMBL/GenBank/DDBJ databases">
        <title>Host preference determinants of Valsa canker pathogens revealed by comparative genomics.</title>
        <authorList>
            <person name="Yin Z."/>
            <person name="Huang L."/>
        </authorList>
    </citation>
    <scope>NUCLEOTIDE SEQUENCE [LARGE SCALE GENOMIC DNA]</scope>
    <source>
        <strain evidence="4 5">SXYLt</strain>
    </source>
</reference>
<comment type="subcellular location">
    <subcellularLocation>
        <location evidence="1">Membrane</location>
        <topology evidence="1">Multi-pass membrane protein</topology>
    </subcellularLocation>
</comment>
<feature type="transmembrane region" description="Helical" evidence="3">
    <location>
        <begin position="213"/>
        <end position="233"/>
    </location>
</feature>
<organism evidence="4 5">
    <name type="scientific">Cytospora leucostoma</name>
    <dbReference type="NCBI Taxonomy" id="1230097"/>
    <lineage>
        <taxon>Eukaryota</taxon>
        <taxon>Fungi</taxon>
        <taxon>Dikarya</taxon>
        <taxon>Ascomycota</taxon>
        <taxon>Pezizomycotina</taxon>
        <taxon>Sordariomycetes</taxon>
        <taxon>Sordariomycetidae</taxon>
        <taxon>Diaporthales</taxon>
        <taxon>Cytosporaceae</taxon>
        <taxon>Cytospora</taxon>
    </lineage>
</organism>
<comment type="caution">
    <text evidence="4">The sequence shown here is derived from an EMBL/GenBank/DDBJ whole genome shotgun (WGS) entry which is preliminary data.</text>
</comment>
<feature type="transmembrane region" description="Helical" evidence="3">
    <location>
        <begin position="303"/>
        <end position="327"/>
    </location>
</feature>